<dbReference type="AlphaFoldDB" id="A0A5D2EYR7"/>
<keyword evidence="2" id="KW-1185">Reference proteome</keyword>
<evidence type="ECO:0000313" key="2">
    <source>
        <dbReference type="Proteomes" id="UP000323506"/>
    </source>
</evidence>
<sequence>MIVYSVFNGGSCSVVLCVTKTRKYSKSCCNKVSPLLTSPSLRENQNFPEMAISRLLHPKPRGLHLNARVVGLRNFRF</sequence>
<gene>
    <name evidence="1" type="ORF">ES288_A10G130800v1</name>
</gene>
<protein>
    <submittedName>
        <fullName evidence="1">Uncharacterized protein</fullName>
    </submittedName>
</protein>
<organism evidence="1 2">
    <name type="scientific">Gossypium darwinii</name>
    <name type="common">Darwin's cotton</name>
    <name type="synonym">Gossypium barbadense var. darwinii</name>
    <dbReference type="NCBI Taxonomy" id="34276"/>
    <lineage>
        <taxon>Eukaryota</taxon>
        <taxon>Viridiplantae</taxon>
        <taxon>Streptophyta</taxon>
        <taxon>Embryophyta</taxon>
        <taxon>Tracheophyta</taxon>
        <taxon>Spermatophyta</taxon>
        <taxon>Magnoliopsida</taxon>
        <taxon>eudicotyledons</taxon>
        <taxon>Gunneridae</taxon>
        <taxon>Pentapetalae</taxon>
        <taxon>rosids</taxon>
        <taxon>malvids</taxon>
        <taxon>Malvales</taxon>
        <taxon>Malvaceae</taxon>
        <taxon>Malvoideae</taxon>
        <taxon>Gossypium</taxon>
    </lineage>
</organism>
<dbReference type="EMBL" id="CM017697">
    <property type="protein sequence ID" value="TYG98605.1"/>
    <property type="molecule type" value="Genomic_DNA"/>
</dbReference>
<name>A0A5D2EYR7_GOSDA</name>
<reference evidence="1 2" key="1">
    <citation type="submission" date="2019-06" db="EMBL/GenBank/DDBJ databases">
        <title>WGS assembly of Gossypium darwinii.</title>
        <authorList>
            <person name="Chen Z.J."/>
            <person name="Sreedasyam A."/>
            <person name="Ando A."/>
            <person name="Song Q."/>
            <person name="De L."/>
            <person name="Hulse-Kemp A."/>
            <person name="Ding M."/>
            <person name="Ye W."/>
            <person name="Kirkbride R."/>
            <person name="Jenkins J."/>
            <person name="Plott C."/>
            <person name="Lovell J."/>
            <person name="Lin Y.-M."/>
            <person name="Vaughn R."/>
            <person name="Liu B."/>
            <person name="Li W."/>
            <person name="Simpson S."/>
            <person name="Scheffler B."/>
            <person name="Saski C."/>
            <person name="Grover C."/>
            <person name="Hu G."/>
            <person name="Conover J."/>
            <person name="Carlson J."/>
            <person name="Shu S."/>
            <person name="Boston L."/>
            <person name="Williams M."/>
            <person name="Peterson D."/>
            <person name="Mcgee K."/>
            <person name="Jones D."/>
            <person name="Wendel J."/>
            <person name="Stelly D."/>
            <person name="Grimwood J."/>
            <person name="Schmutz J."/>
        </authorList>
    </citation>
    <scope>NUCLEOTIDE SEQUENCE [LARGE SCALE GENOMIC DNA]</scope>
    <source>
        <strain evidence="1">1808015.09</strain>
    </source>
</reference>
<evidence type="ECO:0000313" key="1">
    <source>
        <dbReference type="EMBL" id="TYG98605.1"/>
    </source>
</evidence>
<proteinExistence type="predicted"/>
<dbReference type="Proteomes" id="UP000323506">
    <property type="component" value="Chromosome A10"/>
</dbReference>
<accession>A0A5D2EYR7</accession>